<dbReference type="PATRIC" id="fig|1423719.4.peg.204"/>
<evidence type="ECO:0000256" key="2">
    <source>
        <dbReference type="ARBA" id="ARBA00008896"/>
    </source>
</evidence>
<dbReference type="GO" id="GO:0006520">
    <property type="term" value="P:amino acid metabolic process"/>
    <property type="evidence" value="ECO:0007669"/>
    <property type="project" value="InterPro"/>
</dbReference>
<dbReference type="PRINTS" id="PR00101">
    <property type="entry name" value="ATCASE"/>
</dbReference>
<dbReference type="InterPro" id="IPR036901">
    <property type="entry name" value="Asp/Orn_carbamoylTrfase_sf"/>
</dbReference>
<comment type="caution">
    <text evidence="10">The sequence shown here is derived from an EMBL/GenBank/DDBJ whole genome shotgun (WGS) entry which is preliminary data.</text>
</comment>
<dbReference type="GO" id="GO:0044205">
    <property type="term" value="P:'de novo' UMP biosynthetic process"/>
    <property type="evidence" value="ECO:0007669"/>
    <property type="project" value="UniProtKB-UniRule"/>
</dbReference>
<dbReference type="GO" id="GO:0006207">
    <property type="term" value="P:'de novo' pyrimidine nucleobase biosynthetic process"/>
    <property type="evidence" value="ECO:0007669"/>
    <property type="project" value="InterPro"/>
</dbReference>
<dbReference type="PANTHER" id="PTHR45753:SF6">
    <property type="entry name" value="ASPARTATE CARBAMOYLTRANSFERASE"/>
    <property type="match status" value="1"/>
</dbReference>
<sequence>MLNKKTNLVQLQYLVSIEDLSTEEVEALIERAEKFKRNPSLFDLKYPIYTTNLFFENSTRTHSSFEVAEQRMKLNIVSFNPSISAVSKGETLYDTVLTMGAIGTQIAVIRHPENEYYKQLIGENDLGVGIINGGDGSGQHPSQCLLDMMTIKEEFGTFKDLKVAIVGDLTNSRVAKSNMQLLKKLGASLYFSGPKEWFSEEFAEYGQYLEMDELVTEVDVMMMLRVQHERHADDSKFSKQNYHEKFGLSVARGKKLKAGSIIMHPGPINRDVELASDLVECEQSRFVKQMTNGVFVRMAILEAVINGRHLMEAD</sequence>
<dbReference type="GO" id="GO:0004070">
    <property type="term" value="F:aspartate carbamoyltransferase activity"/>
    <property type="evidence" value="ECO:0007669"/>
    <property type="project" value="UniProtKB-UniRule"/>
</dbReference>
<dbReference type="InterPro" id="IPR006132">
    <property type="entry name" value="Asp/Orn_carbamoyltranf_P-bd"/>
</dbReference>
<reference evidence="10 11" key="1">
    <citation type="journal article" date="2015" name="Genome Announc.">
        <title>Expanding the biotechnology potential of lactobacilli through comparative genomics of 213 strains and associated genera.</title>
        <authorList>
            <person name="Sun Z."/>
            <person name="Harris H.M."/>
            <person name="McCann A."/>
            <person name="Guo C."/>
            <person name="Argimon S."/>
            <person name="Zhang W."/>
            <person name="Yang X."/>
            <person name="Jeffery I.B."/>
            <person name="Cooney J.C."/>
            <person name="Kagawa T.F."/>
            <person name="Liu W."/>
            <person name="Song Y."/>
            <person name="Salvetti E."/>
            <person name="Wrobel A."/>
            <person name="Rasinkangas P."/>
            <person name="Parkhill J."/>
            <person name="Rea M.C."/>
            <person name="O'Sullivan O."/>
            <person name="Ritari J."/>
            <person name="Douillard F.P."/>
            <person name="Paul Ross R."/>
            <person name="Yang R."/>
            <person name="Briner A.E."/>
            <person name="Felis G.E."/>
            <person name="de Vos W.M."/>
            <person name="Barrangou R."/>
            <person name="Klaenhammer T.R."/>
            <person name="Caufield P.W."/>
            <person name="Cui Y."/>
            <person name="Zhang H."/>
            <person name="O'Toole P.W."/>
        </authorList>
    </citation>
    <scope>NUCLEOTIDE SEQUENCE [LARGE SCALE GENOMIC DNA]</scope>
    <source>
        <strain evidence="10 11">DSM 15638</strain>
    </source>
</reference>
<dbReference type="GO" id="GO:0005829">
    <property type="term" value="C:cytosol"/>
    <property type="evidence" value="ECO:0007669"/>
    <property type="project" value="TreeGrafter"/>
</dbReference>
<feature type="domain" description="Aspartate/ornithine carbamoyltransferase carbamoyl-P binding" evidence="9">
    <location>
        <begin position="14"/>
        <end position="153"/>
    </location>
</feature>
<feature type="binding site" evidence="7">
    <location>
        <position position="61"/>
    </location>
    <ligand>
        <name>carbamoyl phosphate</name>
        <dbReference type="ChEBI" id="CHEBI:58228"/>
    </ligand>
</feature>
<gene>
    <name evidence="7" type="primary">pyrB</name>
    <name evidence="10" type="ORF">FC66_GL000202</name>
</gene>
<feature type="binding site" evidence="7">
    <location>
        <position position="60"/>
    </location>
    <ligand>
        <name>carbamoyl phosphate</name>
        <dbReference type="ChEBI" id="CHEBI:58228"/>
    </ligand>
</feature>
<dbReference type="FunFam" id="3.40.50.1370:FF:000011">
    <property type="entry name" value="Aspartate carbamoyltransferase"/>
    <property type="match status" value="1"/>
</dbReference>
<dbReference type="InterPro" id="IPR006131">
    <property type="entry name" value="Asp_carbamoyltransf_Asp/Orn-bd"/>
</dbReference>
<dbReference type="PROSITE" id="PS00097">
    <property type="entry name" value="CARBAMOYLTRANSFERASE"/>
    <property type="match status" value="1"/>
</dbReference>
<dbReference type="InterPro" id="IPR006130">
    <property type="entry name" value="Asp/Orn_carbamoylTrfase"/>
</dbReference>
<evidence type="ECO:0000256" key="6">
    <source>
        <dbReference type="ARBA" id="ARBA00048859"/>
    </source>
</evidence>
<keyword evidence="3 7" id="KW-0808">Transferase</keyword>
<dbReference type="NCBIfam" id="TIGR00670">
    <property type="entry name" value="asp_carb_tr"/>
    <property type="match status" value="1"/>
</dbReference>
<comment type="catalytic activity">
    <reaction evidence="6 7">
        <text>carbamoyl phosphate + L-aspartate = N-carbamoyl-L-aspartate + phosphate + H(+)</text>
        <dbReference type="Rhea" id="RHEA:20013"/>
        <dbReference type="ChEBI" id="CHEBI:15378"/>
        <dbReference type="ChEBI" id="CHEBI:29991"/>
        <dbReference type="ChEBI" id="CHEBI:32814"/>
        <dbReference type="ChEBI" id="CHEBI:43474"/>
        <dbReference type="ChEBI" id="CHEBI:58228"/>
        <dbReference type="EC" id="2.1.3.2"/>
    </reaction>
</comment>
<dbReference type="InterPro" id="IPR002082">
    <property type="entry name" value="Asp_carbamoyltransf"/>
</dbReference>
<dbReference type="Pfam" id="PF00185">
    <property type="entry name" value="OTCace"/>
    <property type="match status" value="1"/>
</dbReference>
<feature type="binding site" evidence="7">
    <location>
        <position position="225"/>
    </location>
    <ligand>
        <name>L-aspartate</name>
        <dbReference type="ChEBI" id="CHEBI:29991"/>
    </ligand>
</feature>
<feature type="binding site" evidence="7">
    <location>
        <position position="143"/>
    </location>
    <ligand>
        <name>carbamoyl phosphate</name>
        <dbReference type="ChEBI" id="CHEBI:58228"/>
    </ligand>
</feature>
<keyword evidence="11" id="KW-1185">Reference proteome</keyword>
<feature type="binding site" evidence="7">
    <location>
        <position position="140"/>
    </location>
    <ligand>
        <name>carbamoyl phosphate</name>
        <dbReference type="ChEBI" id="CHEBI:58228"/>
    </ligand>
</feature>
<evidence type="ECO:0000259" key="9">
    <source>
        <dbReference type="Pfam" id="PF02729"/>
    </source>
</evidence>
<feature type="binding site" evidence="7">
    <location>
        <position position="88"/>
    </location>
    <ligand>
        <name>L-aspartate</name>
        <dbReference type="ChEBI" id="CHEBI:29991"/>
    </ligand>
</feature>
<dbReference type="PRINTS" id="PR00100">
    <property type="entry name" value="AOTCASE"/>
</dbReference>
<comment type="subunit">
    <text evidence="7">Heterododecamer (2C3:3R2) of six catalytic PyrB chains organized as two trimers (C3), and six regulatory PyrI chains organized as three dimers (R2).</text>
</comment>
<dbReference type="Gene3D" id="3.40.50.1370">
    <property type="entry name" value="Aspartate/ornithine carbamoyltransferase"/>
    <property type="match status" value="2"/>
</dbReference>
<feature type="binding site" evidence="7">
    <location>
        <position position="267"/>
    </location>
    <ligand>
        <name>carbamoyl phosphate</name>
        <dbReference type="ChEBI" id="CHEBI:58228"/>
    </ligand>
</feature>
<comment type="pathway">
    <text evidence="1 7">Pyrimidine metabolism; UMP biosynthesis via de novo pathway; (S)-dihydroorotate from bicarbonate: step 2/3.</text>
</comment>
<evidence type="ECO:0000256" key="7">
    <source>
        <dbReference type="HAMAP-Rule" id="MF_00001"/>
    </source>
</evidence>
<comment type="similarity">
    <text evidence="2 7">Belongs to the aspartate/ornithine carbamoyltransferase superfamily. ATCase family.</text>
</comment>
<dbReference type="Proteomes" id="UP000051450">
    <property type="component" value="Unassembled WGS sequence"/>
</dbReference>
<evidence type="ECO:0000259" key="8">
    <source>
        <dbReference type="Pfam" id="PF00185"/>
    </source>
</evidence>
<dbReference type="Pfam" id="PF02729">
    <property type="entry name" value="OTCace_N"/>
    <property type="match status" value="1"/>
</dbReference>
<feature type="binding site" evidence="7">
    <location>
        <position position="110"/>
    </location>
    <ligand>
        <name>carbamoyl phosphate</name>
        <dbReference type="ChEBI" id="CHEBI:58228"/>
    </ligand>
</feature>
<feature type="binding site" evidence="7">
    <location>
        <position position="266"/>
    </location>
    <ligand>
        <name>carbamoyl phosphate</name>
        <dbReference type="ChEBI" id="CHEBI:58228"/>
    </ligand>
</feature>
<dbReference type="PANTHER" id="PTHR45753">
    <property type="entry name" value="ORNITHINE CARBAMOYLTRANSFERASE, MITOCHONDRIAL"/>
    <property type="match status" value="1"/>
</dbReference>
<feature type="binding site" evidence="7">
    <location>
        <position position="173"/>
    </location>
    <ligand>
        <name>L-aspartate</name>
        <dbReference type="ChEBI" id="CHEBI:29991"/>
    </ligand>
</feature>
<dbReference type="OrthoDB" id="9774690at2"/>
<evidence type="ECO:0000313" key="10">
    <source>
        <dbReference type="EMBL" id="KRK46579.1"/>
    </source>
</evidence>
<evidence type="ECO:0000256" key="1">
    <source>
        <dbReference type="ARBA" id="ARBA00004852"/>
    </source>
</evidence>
<dbReference type="GO" id="GO:0016597">
    <property type="term" value="F:amino acid binding"/>
    <property type="evidence" value="ECO:0007669"/>
    <property type="project" value="InterPro"/>
</dbReference>
<dbReference type="SUPFAM" id="SSF53671">
    <property type="entry name" value="Aspartate/ornithine carbamoyltransferase"/>
    <property type="match status" value="1"/>
</dbReference>
<evidence type="ECO:0000313" key="11">
    <source>
        <dbReference type="Proteomes" id="UP000051450"/>
    </source>
</evidence>
<name>A0A0R1HQ14_9LACO</name>
<proteinExistence type="inferred from homology"/>
<dbReference type="AlphaFoldDB" id="A0A0R1HQ14"/>
<dbReference type="NCBIfam" id="NF002032">
    <property type="entry name" value="PRK00856.1"/>
    <property type="match status" value="1"/>
</dbReference>
<evidence type="ECO:0000256" key="3">
    <source>
        <dbReference type="ARBA" id="ARBA00022679"/>
    </source>
</evidence>
<dbReference type="STRING" id="1423719.FC66_GL000202"/>
<evidence type="ECO:0000256" key="5">
    <source>
        <dbReference type="ARBA" id="ARBA00043884"/>
    </source>
</evidence>
<feature type="domain" description="Aspartate/ornithine carbamoyltransferase Asp/Orn-binding" evidence="8">
    <location>
        <begin position="159"/>
        <end position="303"/>
    </location>
</feature>
<protein>
    <recommendedName>
        <fullName evidence="7">Aspartate carbamoyltransferase</fullName>
        <ecNumber evidence="7">2.1.3.2</ecNumber>
    </recommendedName>
    <alternativeName>
        <fullName evidence="7">Aspartate transcarbamylase</fullName>
        <shortName evidence="7">ATCase</shortName>
    </alternativeName>
</protein>
<keyword evidence="4 7" id="KW-0665">Pyrimidine biosynthesis</keyword>
<dbReference type="HAMAP" id="MF_00001">
    <property type="entry name" value="Asp_carb_tr"/>
    <property type="match status" value="1"/>
</dbReference>
<dbReference type="EMBL" id="AZDI01000001">
    <property type="protein sequence ID" value="KRK46579.1"/>
    <property type="molecule type" value="Genomic_DNA"/>
</dbReference>
<evidence type="ECO:0000256" key="4">
    <source>
        <dbReference type="ARBA" id="ARBA00022975"/>
    </source>
</evidence>
<accession>A0A0R1HQ14</accession>
<dbReference type="UniPathway" id="UPA00070">
    <property type="reaction ID" value="UER00116"/>
</dbReference>
<dbReference type="EC" id="2.1.3.2" evidence="7"/>
<comment type="function">
    <text evidence="5 7">Catalyzes the condensation of carbamoyl phosphate and aspartate to form carbamoyl aspartate and inorganic phosphate, the committed step in the de novo pyrimidine nucleotide biosynthesis pathway.</text>
</comment>
<dbReference type="RefSeq" id="WP_057973522.1">
    <property type="nucleotide sequence ID" value="NZ_AZDI01000001.1"/>
</dbReference>
<organism evidence="10 11">
    <name type="scientific">Dellaglioa algida DSM 15638</name>
    <dbReference type="NCBI Taxonomy" id="1423719"/>
    <lineage>
        <taxon>Bacteria</taxon>
        <taxon>Bacillati</taxon>
        <taxon>Bacillota</taxon>
        <taxon>Bacilli</taxon>
        <taxon>Lactobacillales</taxon>
        <taxon>Lactobacillaceae</taxon>
        <taxon>Dellaglioa</taxon>
    </lineage>
</organism>